<accession>A0AAV1Z303</accession>
<organism evidence="2 3">
    <name type="scientific">Larinioides sclopetarius</name>
    <dbReference type="NCBI Taxonomy" id="280406"/>
    <lineage>
        <taxon>Eukaryota</taxon>
        <taxon>Metazoa</taxon>
        <taxon>Ecdysozoa</taxon>
        <taxon>Arthropoda</taxon>
        <taxon>Chelicerata</taxon>
        <taxon>Arachnida</taxon>
        <taxon>Araneae</taxon>
        <taxon>Araneomorphae</taxon>
        <taxon>Entelegynae</taxon>
        <taxon>Araneoidea</taxon>
        <taxon>Araneidae</taxon>
        <taxon>Larinioides</taxon>
    </lineage>
</organism>
<feature type="region of interest" description="Disordered" evidence="1">
    <location>
        <begin position="1"/>
        <end position="42"/>
    </location>
</feature>
<protein>
    <submittedName>
        <fullName evidence="2">Uncharacterized protein</fullName>
    </submittedName>
</protein>
<reference evidence="2 3" key="1">
    <citation type="submission" date="2024-04" db="EMBL/GenBank/DDBJ databases">
        <authorList>
            <person name="Rising A."/>
            <person name="Reimegard J."/>
            <person name="Sonavane S."/>
            <person name="Akerstrom W."/>
            <person name="Nylinder S."/>
            <person name="Hedman E."/>
            <person name="Kallberg Y."/>
        </authorList>
    </citation>
    <scope>NUCLEOTIDE SEQUENCE [LARGE SCALE GENOMIC DNA]</scope>
</reference>
<dbReference type="AlphaFoldDB" id="A0AAV1Z303"/>
<evidence type="ECO:0000256" key="1">
    <source>
        <dbReference type="SAM" id="MobiDB-lite"/>
    </source>
</evidence>
<feature type="compositionally biased region" description="Basic residues" evidence="1">
    <location>
        <begin position="1"/>
        <end position="13"/>
    </location>
</feature>
<keyword evidence="3" id="KW-1185">Reference proteome</keyword>
<sequence>MAHNGHYRPRHNRIKQEAVSEDMKRSNQDRANSSARDNLDFNRHNINGKTEWIQMGIIDLGPTPATGCLSYYQNGVQFFAPLSYPLWNKVDFHRFHNISSRTDEEE</sequence>
<evidence type="ECO:0000313" key="3">
    <source>
        <dbReference type="Proteomes" id="UP001497382"/>
    </source>
</evidence>
<dbReference type="EMBL" id="CAXIEN010000020">
    <property type="protein sequence ID" value="CAL1265933.1"/>
    <property type="molecule type" value="Genomic_DNA"/>
</dbReference>
<gene>
    <name evidence="2" type="ORF">LARSCL_LOCUS2827</name>
</gene>
<dbReference type="Proteomes" id="UP001497382">
    <property type="component" value="Unassembled WGS sequence"/>
</dbReference>
<name>A0AAV1Z303_9ARAC</name>
<comment type="caution">
    <text evidence="2">The sequence shown here is derived from an EMBL/GenBank/DDBJ whole genome shotgun (WGS) entry which is preliminary data.</text>
</comment>
<proteinExistence type="predicted"/>
<evidence type="ECO:0000313" key="2">
    <source>
        <dbReference type="EMBL" id="CAL1265933.1"/>
    </source>
</evidence>
<feature type="compositionally biased region" description="Basic and acidic residues" evidence="1">
    <location>
        <begin position="14"/>
        <end position="28"/>
    </location>
</feature>